<reference evidence="7" key="1">
    <citation type="journal article" date="2014" name="Int. J. Syst. Evol. Microbiol.">
        <title>Complete genome sequence of Corynebacterium casei LMG S-19264T (=DSM 44701T), isolated from a smear-ripened cheese.</title>
        <authorList>
            <consortium name="US DOE Joint Genome Institute (JGI-PGF)"/>
            <person name="Walter F."/>
            <person name="Albersmeier A."/>
            <person name="Kalinowski J."/>
            <person name="Ruckert C."/>
        </authorList>
    </citation>
    <scope>NUCLEOTIDE SEQUENCE</scope>
    <source>
        <strain evidence="7">CGMCC 4.7306</strain>
    </source>
</reference>
<dbReference type="PRINTS" id="PR00834">
    <property type="entry name" value="PROTEASES2C"/>
</dbReference>
<sequence>MGAMSDQLPEHPAEGGQQPSGHAFGDASATEPTQPVAPQTSFGFGTQQQHQPGYQQPGYQQPGYQQHGQAGYGFGQAPYDQSASWGSYQQPGQQQQTSQQTGQQPGHWSLPPQAPAQPVATRERKRRGPVMVASLALAAMIGAGAGIGSYAFLDHGSTSVASPIGVSTQQAPQQAKTNGTIEAAAKRIQPSVVTITVVSGSSGDIGSGIVLDKQGHILTNNHVVASLSQDQSQGGGFGGAQQSGTSKITVTFSDGRTATAKVVGTDETDDLAVIKVDGVSNLTPATFAKTSSLSVGQSVVAVGAPLGLSQTVTSGIVSNVARPVRSGENNDAVYMAVQTDAAINPGNSGGPLVDLNGSVVGIDSSIASTSDDSGSDSQSGNIGIGFAIPSDVAVRIASQLIDTGKSSDAVLGVTISGTDDSELSSTTTGVALQTVQPNSAAAKAGLQKGDVVTALNGFKVTTADGLIAATHYYAPGTKVTVTYRRGGQTRTTQATLGSQ</sequence>
<dbReference type="GO" id="GO:0004252">
    <property type="term" value="F:serine-type endopeptidase activity"/>
    <property type="evidence" value="ECO:0007669"/>
    <property type="project" value="InterPro"/>
</dbReference>
<keyword evidence="5" id="KW-1133">Transmembrane helix</keyword>
<feature type="domain" description="PDZ" evidence="6">
    <location>
        <begin position="400"/>
        <end position="457"/>
    </location>
</feature>
<comment type="similarity">
    <text evidence="1">Belongs to the peptidase S1C family.</text>
</comment>
<dbReference type="PANTHER" id="PTHR43343:SF3">
    <property type="entry name" value="PROTEASE DO-LIKE 8, CHLOROPLASTIC"/>
    <property type="match status" value="1"/>
</dbReference>
<gene>
    <name evidence="7" type="ORF">GCM10011575_44260</name>
</gene>
<feature type="compositionally biased region" description="Low complexity" evidence="4">
    <location>
        <begin position="47"/>
        <end position="69"/>
    </location>
</feature>
<dbReference type="Gene3D" id="2.30.42.10">
    <property type="match status" value="1"/>
</dbReference>
<accession>A0A917W7V8</accession>
<reference evidence="7" key="2">
    <citation type="submission" date="2020-09" db="EMBL/GenBank/DDBJ databases">
        <authorList>
            <person name="Sun Q."/>
            <person name="Zhou Y."/>
        </authorList>
    </citation>
    <scope>NUCLEOTIDE SEQUENCE</scope>
    <source>
        <strain evidence="7">CGMCC 4.7306</strain>
    </source>
</reference>
<evidence type="ECO:0000313" key="7">
    <source>
        <dbReference type="EMBL" id="GGL81073.1"/>
    </source>
</evidence>
<feature type="compositionally biased region" description="Low complexity" evidence="4">
    <location>
        <begin position="86"/>
        <end position="106"/>
    </location>
</feature>
<evidence type="ECO:0000313" key="8">
    <source>
        <dbReference type="Proteomes" id="UP000613840"/>
    </source>
</evidence>
<dbReference type="Pfam" id="PF13365">
    <property type="entry name" value="Trypsin_2"/>
    <property type="match status" value="1"/>
</dbReference>
<evidence type="ECO:0000256" key="5">
    <source>
        <dbReference type="SAM" id="Phobius"/>
    </source>
</evidence>
<dbReference type="PROSITE" id="PS50106">
    <property type="entry name" value="PDZ"/>
    <property type="match status" value="1"/>
</dbReference>
<dbReference type="AlphaFoldDB" id="A0A917W7V8"/>
<dbReference type="Pfam" id="PF13180">
    <property type="entry name" value="PDZ_2"/>
    <property type="match status" value="1"/>
</dbReference>
<proteinExistence type="inferred from homology"/>
<evidence type="ECO:0000256" key="3">
    <source>
        <dbReference type="ARBA" id="ARBA00022801"/>
    </source>
</evidence>
<keyword evidence="2" id="KW-0645">Protease</keyword>
<comment type="caution">
    <text evidence="7">The sequence shown here is derived from an EMBL/GenBank/DDBJ whole genome shotgun (WGS) entry which is preliminary data.</text>
</comment>
<evidence type="ECO:0000256" key="4">
    <source>
        <dbReference type="SAM" id="MobiDB-lite"/>
    </source>
</evidence>
<feature type="transmembrane region" description="Helical" evidence="5">
    <location>
        <begin position="130"/>
        <end position="153"/>
    </location>
</feature>
<dbReference type="InterPro" id="IPR036034">
    <property type="entry name" value="PDZ_sf"/>
</dbReference>
<dbReference type="SUPFAM" id="SSF50494">
    <property type="entry name" value="Trypsin-like serine proteases"/>
    <property type="match status" value="1"/>
</dbReference>
<dbReference type="SUPFAM" id="SSF50156">
    <property type="entry name" value="PDZ domain-like"/>
    <property type="match status" value="1"/>
</dbReference>
<evidence type="ECO:0000256" key="1">
    <source>
        <dbReference type="ARBA" id="ARBA00010541"/>
    </source>
</evidence>
<dbReference type="InterPro" id="IPR009003">
    <property type="entry name" value="Peptidase_S1_PA"/>
</dbReference>
<dbReference type="InterPro" id="IPR051201">
    <property type="entry name" value="Chloro_Bact_Ser_Proteases"/>
</dbReference>
<keyword evidence="8" id="KW-1185">Reference proteome</keyword>
<dbReference type="EMBL" id="BMMZ01000016">
    <property type="protein sequence ID" value="GGL81073.1"/>
    <property type="molecule type" value="Genomic_DNA"/>
</dbReference>
<name>A0A917W7V8_9ACTN</name>
<dbReference type="PANTHER" id="PTHR43343">
    <property type="entry name" value="PEPTIDASE S12"/>
    <property type="match status" value="1"/>
</dbReference>
<dbReference type="InterPro" id="IPR001478">
    <property type="entry name" value="PDZ"/>
</dbReference>
<keyword evidence="5" id="KW-0812">Transmembrane</keyword>
<dbReference type="Gene3D" id="2.40.10.10">
    <property type="entry name" value="Trypsin-like serine proteases"/>
    <property type="match status" value="2"/>
</dbReference>
<dbReference type="GO" id="GO:0006508">
    <property type="term" value="P:proteolysis"/>
    <property type="evidence" value="ECO:0007669"/>
    <property type="project" value="UniProtKB-KW"/>
</dbReference>
<dbReference type="Proteomes" id="UP000613840">
    <property type="component" value="Unassembled WGS sequence"/>
</dbReference>
<feature type="region of interest" description="Disordered" evidence="4">
    <location>
        <begin position="1"/>
        <end position="126"/>
    </location>
</feature>
<feature type="compositionally biased region" description="Polar residues" evidence="4">
    <location>
        <begin position="30"/>
        <end position="46"/>
    </location>
</feature>
<organism evidence="7 8">
    <name type="scientific">Microlunatus endophyticus</name>
    <dbReference type="NCBI Taxonomy" id="1716077"/>
    <lineage>
        <taxon>Bacteria</taxon>
        <taxon>Bacillati</taxon>
        <taxon>Actinomycetota</taxon>
        <taxon>Actinomycetes</taxon>
        <taxon>Propionibacteriales</taxon>
        <taxon>Propionibacteriaceae</taxon>
        <taxon>Microlunatus</taxon>
    </lineage>
</organism>
<dbReference type="InterPro" id="IPR001940">
    <property type="entry name" value="Peptidase_S1C"/>
</dbReference>
<keyword evidence="3" id="KW-0378">Hydrolase</keyword>
<dbReference type="InterPro" id="IPR043504">
    <property type="entry name" value="Peptidase_S1_PA_chymotrypsin"/>
</dbReference>
<protein>
    <submittedName>
        <fullName evidence="7">Peptidase S1</fullName>
    </submittedName>
</protein>
<evidence type="ECO:0000259" key="6">
    <source>
        <dbReference type="PROSITE" id="PS50106"/>
    </source>
</evidence>
<evidence type="ECO:0000256" key="2">
    <source>
        <dbReference type="ARBA" id="ARBA00022670"/>
    </source>
</evidence>
<dbReference type="SMART" id="SM00228">
    <property type="entry name" value="PDZ"/>
    <property type="match status" value="1"/>
</dbReference>
<keyword evidence="5" id="KW-0472">Membrane</keyword>